<evidence type="ECO:0000313" key="2">
    <source>
        <dbReference type="Proteomes" id="UP000229839"/>
    </source>
</evidence>
<name>A0A2N9Y8U3_9HYPH</name>
<sequence length="82" mass="9263">MWFETRGFLWVEGKFLWAGWDLAAIGERARRDHCDFVDDFVSDCGCGGCSLSKGVDEGLWLGIFLDLKACAFHFVQKSMCGF</sequence>
<dbReference type="AlphaFoldDB" id="A0A2N9Y8U3"/>
<dbReference type="RefSeq" id="WP_100129526.1">
    <property type="nucleotide sequence ID" value="NZ_CADDYI010000024.1"/>
</dbReference>
<dbReference type="Proteomes" id="UP000229839">
    <property type="component" value="Unassembled WGS sequence"/>
</dbReference>
<protein>
    <submittedName>
        <fullName evidence="1">Uncharacterized protein</fullName>
    </submittedName>
</protein>
<organism evidence="1 2">
    <name type="scientific">Bartonella tribocorum</name>
    <dbReference type="NCBI Taxonomy" id="85701"/>
    <lineage>
        <taxon>Bacteria</taxon>
        <taxon>Pseudomonadati</taxon>
        <taxon>Pseudomonadota</taxon>
        <taxon>Alphaproteobacteria</taxon>
        <taxon>Hyphomicrobiales</taxon>
        <taxon>Bartonellaceae</taxon>
        <taxon>Bartonella</taxon>
    </lineage>
</organism>
<evidence type="ECO:0000313" key="1">
    <source>
        <dbReference type="EMBL" id="PIT68126.1"/>
    </source>
</evidence>
<gene>
    <name evidence="1" type="ORF">CER18_08175</name>
</gene>
<comment type="caution">
    <text evidence="1">The sequence shown here is derived from an EMBL/GenBank/DDBJ whole genome shotgun (WGS) entry which is preliminary data.</text>
</comment>
<proteinExistence type="predicted"/>
<reference evidence="1 2" key="1">
    <citation type="submission" date="2017-06" db="EMBL/GenBank/DDBJ databases">
        <title>Draft genome of Bartonella tribocorum strain L103, isolated from a rodent in Laos.</title>
        <authorList>
            <person name="Hadjadj L."/>
            <person name="Jiyipong T."/>
            <person name="Morand S."/>
            <person name="Diene S.M."/>
            <person name="Rolain J.-M."/>
        </authorList>
    </citation>
    <scope>NUCLEOTIDE SEQUENCE [LARGE SCALE GENOMIC DNA]</scope>
    <source>
        <strain evidence="1 2">L103</strain>
    </source>
</reference>
<accession>A0A2N9Y8U3</accession>
<dbReference type="EMBL" id="NJGE01000024">
    <property type="protein sequence ID" value="PIT68126.1"/>
    <property type="molecule type" value="Genomic_DNA"/>
</dbReference>